<feature type="compositionally biased region" description="Acidic residues" evidence="1">
    <location>
        <begin position="108"/>
        <end position="118"/>
    </location>
</feature>
<dbReference type="OrthoDB" id="3796455at2759"/>
<feature type="compositionally biased region" description="Low complexity" evidence="1">
    <location>
        <begin position="84"/>
        <end position="98"/>
    </location>
</feature>
<gene>
    <name evidence="2" type="ORF">K460DRAFT_397329</name>
</gene>
<reference evidence="2" key="1">
    <citation type="submission" date="2020-01" db="EMBL/GenBank/DDBJ databases">
        <authorList>
            <consortium name="DOE Joint Genome Institute"/>
            <person name="Haridas S."/>
            <person name="Albert R."/>
            <person name="Binder M."/>
            <person name="Bloem J."/>
            <person name="Labutti K."/>
            <person name="Salamov A."/>
            <person name="Andreopoulos B."/>
            <person name="Baker S.E."/>
            <person name="Barry K."/>
            <person name="Bills G."/>
            <person name="Bluhm B.H."/>
            <person name="Cannon C."/>
            <person name="Castanera R."/>
            <person name="Culley D.E."/>
            <person name="Daum C."/>
            <person name="Ezra D."/>
            <person name="Gonzalez J.B."/>
            <person name="Henrissat B."/>
            <person name="Kuo A."/>
            <person name="Liang C."/>
            <person name="Lipzen A."/>
            <person name="Lutzoni F."/>
            <person name="Magnuson J."/>
            <person name="Mondo S."/>
            <person name="Nolan M."/>
            <person name="Ohm R."/>
            <person name="Pangilinan J."/>
            <person name="Park H.-J."/>
            <person name="Ramirez L."/>
            <person name="Alfaro M."/>
            <person name="Sun H."/>
            <person name="Tritt A."/>
            <person name="Yoshinaga Y."/>
            <person name="Zwiers L.-H."/>
            <person name="Turgeon B.G."/>
            <person name="Goodwin S.B."/>
            <person name="Spatafora J.W."/>
            <person name="Crous P.W."/>
            <person name="Grigoriev I.V."/>
        </authorList>
    </citation>
    <scope>NUCLEOTIDE SEQUENCE</scope>
    <source>
        <strain evidence="2">CBS 394.84</strain>
    </source>
</reference>
<accession>A0A9P4L6P9</accession>
<organism evidence="2 3">
    <name type="scientific">Cucurbitaria berberidis CBS 394.84</name>
    <dbReference type="NCBI Taxonomy" id="1168544"/>
    <lineage>
        <taxon>Eukaryota</taxon>
        <taxon>Fungi</taxon>
        <taxon>Dikarya</taxon>
        <taxon>Ascomycota</taxon>
        <taxon>Pezizomycotina</taxon>
        <taxon>Dothideomycetes</taxon>
        <taxon>Pleosporomycetidae</taxon>
        <taxon>Pleosporales</taxon>
        <taxon>Pleosporineae</taxon>
        <taxon>Cucurbitariaceae</taxon>
        <taxon>Cucurbitaria</taxon>
    </lineage>
</organism>
<sequence>MPPKEAAGAESTELIAGFTDKECKLLAAAFVSSTGPDKYDYELMSTLTKNTVGSLKKMWPPVKRKAIGAHSSFAAFLGLAGTLAPNGDANSAPAPKATASKKRKAADEILDDADDDKNDLEPKSAANKSGTKKKAPAAKSKPGQKKKKVKKEAPISEDEATVQASENSADGGDGLGEFIFTQSVVDWINKTDECADKEVDEDEA</sequence>
<dbReference type="RefSeq" id="XP_040786754.1">
    <property type="nucleotide sequence ID" value="XM_040936147.1"/>
</dbReference>
<dbReference type="GeneID" id="63853398"/>
<evidence type="ECO:0000313" key="2">
    <source>
        <dbReference type="EMBL" id="KAF1844191.1"/>
    </source>
</evidence>
<evidence type="ECO:0000256" key="1">
    <source>
        <dbReference type="SAM" id="MobiDB-lite"/>
    </source>
</evidence>
<feature type="compositionally biased region" description="Basic residues" evidence="1">
    <location>
        <begin position="130"/>
        <end position="150"/>
    </location>
</feature>
<protein>
    <submittedName>
        <fullName evidence="2">Uncharacterized protein</fullName>
    </submittedName>
</protein>
<dbReference type="Proteomes" id="UP000800039">
    <property type="component" value="Unassembled WGS sequence"/>
</dbReference>
<evidence type="ECO:0000313" key="3">
    <source>
        <dbReference type="Proteomes" id="UP000800039"/>
    </source>
</evidence>
<proteinExistence type="predicted"/>
<comment type="caution">
    <text evidence="2">The sequence shown here is derived from an EMBL/GenBank/DDBJ whole genome shotgun (WGS) entry which is preliminary data.</text>
</comment>
<dbReference type="AlphaFoldDB" id="A0A9P4L6P9"/>
<keyword evidence="3" id="KW-1185">Reference proteome</keyword>
<name>A0A9P4L6P9_9PLEO</name>
<feature type="region of interest" description="Disordered" evidence="1">
    <location>
        <begin position="84"/>
        <end position="176"/>
    </location>
</feature>
<dbReference type="EMBL" id="ML976617">
    <property type="protein sequence ID" value="KAF1844191.1"/>
    <property type="molecule type" value="Genomic_DNA"/>
</dbReference>